<dbReference type="GO" id="GO:0008408">
    <property type="term" value="F:3'-5' exonuclease activity"/>
    <property type="evidence" value="ECO:0007669"/>
    <property type="project" value="InterPro"/>
</dbReference>
<dbReference type="SMART" id="SM00474">
    <property type="entry name" value="35EXOc"/>
    <property type="match status" value="1"/>
</dbReference>
<feature type="region of interest" description="Disordered" evidence="1">
    <location>
        <begin position="1755"/>
        <end position="1801"/>
    </location>
</feature>
<dbReference type="PRINTS" id="PR00868">
    <property type="entry name" value="DNAPOLI"/>
</dbReference>
<dbReference type="InterPro" id="IPR012337">
    <property type="entry name" value="RNaseH-like_sf"/>
</dbReference>
<dbReference type="PROSITE" id="PS51199">
    <property type="entry name" value="SF4_HELICASE"/>
    <property type="match status" value="1"/>
</dbReference>
<evidence type="ECO:0000259" key="2">
    <source>
        <dbReference type="PROSITE" id="PS51199"/>
    </source>
</evidence>
<feature type="region of interest" description="Disordered" evidence="1">
    <location>
        <begin position="932"/>
        <end position="951"/>
    </location>
</feature>
<dbReference type="SUPFAM" id="SSF53098">
    <property type="entry name" value="Ribonuclease H-like"/>
    <property type="match status" value="2"/>
</dbReference>
<feature type="region of interest" description="Disordered" evidence="1">
    <location>
        <begin position="888"/>
        <end position="925"/>
    </location>
</feature>
<dbReference type="CDD" id="cd01029">
    <property type="entry name" value="TOPRIM_primases"/>
    <property type="match status" value="1"/>
</dbReference>
<feature type="region of interest" description="Disordered" evidence="1">
    <location>
        <begin position="733"/>
        <end position="756"/>
    </location>
</feature>
<evidence type="ECO:0000256" key="1">
    <source>
        <dbReference type="SAM" id="MobiDB-lite"/>
    </source>
</evidence>
<feature type="region of interest" description="Disordered" evidence="1">
    <location>
        <begin position="1667"/>
        <end position="1700"/>
    </location>
</feature>
<feature type="compositionally biased region" description="Basic and acidic residues" evidence="1">
    <location>
        <begin position="18"/>
        <end position="36"/>
    </location>
</feature>
<dbReference type="EMBL" id="LN714482">
    <property type="protein sequence ID" value="CEL66763.1"/>
    <property type="molecule type" value="Genomic_DNA"/>
</dbReference>
<feature type="compositionally biased region" description="Basic and acidic residues" evidence="1">
    <location>
        <begin position="1296"/>
        <end position="1319"/>
    </location>
</feature>
<dbReference type="SUPFAM" id="SSF52540">
    <property type="entry name" value="P-loop containing nucleoside triphosphate hydrolases"/>
    <property type="match status" value="1"/>
</dbReference>
<dbReference type="Pfam" id="PF00476">
    <property type="entry name" value="DNA_pol_A"/>
    <property type="match status" value="1"/>
</dbReference>
<gene>
    <name evidence="3" type="ORF">BN1204_025690</name>
</gene>
<evidence type="ECO:0000313" key="3">
    <source>
        <dbReference type="EMBL" id="CEL66763.1"/>
    </source>
</evidence>
<dbReference type="CDD" id="cd08639">
    <property type="entry name" value="DNA_pol_A_Aquificae_like"/>
    <property type="match status" value="1"/>
</dbReference>
<dbReference type="SUPFAM" id="SSF56731">
    <property type="entry name" value="DNA primase core"/>
    <property type="match status" value="1"/>
</dbReference>
<feature type="compositionally biased region" description="Basic and acidic residues" evidence="1">
    <location>
        <begin position="1580"/>
        <end position="1589"/>
    </location>
</feature>
<dbReference type="Gene3D" id="1.20.1060.10">
    <property type="entry name" value="Taq DNA Polymerase, Chain T, domain 4"/>
    <property type="match status" value="1"/>
</dbReference>
<dbReference type="InterPro" id="IPR002298">
    <property type="entry name" value="DNA_polymerase_A"/>
</dbReference>
<dbReference type="InterPro" id="IPR036397">
    <property type="entry name" value="RNaseH_sf"/>
</dbReference>
<feature type="region of interest" description="Disordered" evidence="1">
    <location>
        <begin position="1580"/>
        <end position="1642"/>
    </location>
</feature>
<dbReference type="InterPro" id="IPR002562">
    <property type="entry name" value="3'-5'_exonuclease_dom"/>
</dbReference>
<feature type="region of interest" description="Disordered" evidence="1">
    <location>
        <begin position="1"/>
        <end position="42"/>
    </location>
</feature>
<feature type="region of interest" description="Disordered" evidence="1">
    <location>
        <begin position="1882"/>
        <end position="1951"/>
    </location>
</feature>
<dbReference type="GO" id="GO:0005524">
    <property type="term" value="F:ATP binding"/>
    <property type="evidence" value="ECO:0007669"/>
    <property type="project" value="InterPro"/>
</dbReference>
<dbReference type="Pfam" id="PF01612">
    <property type="entry name" value="DNA_pol_A_exo1"/>
    <property type="match status" value="2"/>
</dbReference>
<dbReference type="GO" id="GO:0006261">
    <property type="term" value="P:DNA-templated DNA replication"/>
    <property type="evidence" value="ECO:0007669"/>
    <property type="project" value="InterPro"/>
</dbReference>
<proteinExistence type="predicted"/>
<feature type="region of interest" description="Disordered" evidence="1">
    <location>
        <begin position="1203"/>
        <end position="1242"/>
    </location>
</feature>
<dbReference type="GO" id="GO:0003887">
    <property type="term" value="F:DNA-directed DNA polymerase activity"/>
    <property type="evidence" value="ECO:0007669"/>
    <property type="project" value="InterPro"/>
</dbReference>
<feature type="compositionally biased region" description="Basic and acidic residues" evidence="1">
    <location>
        <begin position="142"/>
        <end position="155"/>
    </location>
</feature>
<dbReference type="SMART" id="SM00482">
    <property type="entry name" value="POLAc"/>
    <property type="match status" value="1"/>
</dbReference>
<dbReference type="InterPro" id="IPR034154">
    <property type="entry name" value="TOPRIM_DnaG/twinkle"/>
</dbReference>
<protein>
    <submittedName>
        <fullName evidence="3">DNA polymerase I</fullName>
    </submittedName>
</protein>
<feature type="region of interest" description="Disordered" evidence="1">
    <location>
        <begin position="594"/>
        <end position="638"/>
    </location>
</feature>
<dbReference type="InterPro" id="IPR027417">
    <property type="entry name" value="P-loop_NTPase"/>
</dbReference>
<feature type="compositionally biased region" description="Polar residues" evidence="1">
    <location>
        <begin position="1487"/>
        <end position="1498"/>
    </location>
</feature>
<dbReference type="InterPro" id="IPR007694">
    <property type="entry name" value="DNA_helicase_DnaB-like_C"/>
</dbReference>
<feature type="compositionally biased region" description="Low complexity" evidence="1">
    <location>
        <begin position="1432"/>
        <end position="1455"/>
    </location>
</feature>
<dbReference type="Gene3D" id="3.30.420.10">
    <property type="entry name" value="Ribonuclease H-like superfamily/Ribonuclease H"/>
    <property type="match status" value="2"/>
</dbReference>
<feature type="region of interest" description="Disordered" evidence="1">
    <location>
        <begin position="1287"/>
        <end position="1336"/>
    </location>
</feature>
<feature type="compositionally biased region" description="Polar residues" evidence="1">
    <location>
        <begin position="1403"/>
        <end position="1424"/>
    </location>
</feature>
<dbReference type="Gene3D" id="3.40.1360.10">
    <property type="match status" value="1"/>
</dbReference>
<dbReference type="CDD" id="cd01122">
    <property type="entry name" value="Twinkle_C"/>
    <property type="match status" value="1"/>
</dbReference>
<feature type="region of interest" description="Disordered" evidence="1">
    <location>
        <begin position="1400"/>
        <end position="1515"/>
    </location>
</feature>
<dbReference type="InterPro" id="IPR001098">
    <property type="entry name" value="DNA-dir_DNA_pol_A_palm_dom"/>
</dbReference>
<feature type="region of interest" description="Disordered" evidence="1">
    <location>
        <begin position="259"/>
        <end position="295"/>
    </location>
</feature>
<dbReference type="Pfam" id="PF13155">
    <property type="entry name" value="Toprim_2"/>
    <property type="match status" value="1"/>
</dbReference>
<dbReference type="Pfam" id="PF13481">
    <property type="entry name" value="AAA_25"/>
    <property type="match status" value="1"/>
</dbReference>
<reference evidence="3" key="1">
    <citation type="journal article" date="2015" name="PLoS ONE">
        <title>Comprehensive Evaluation of Toxoplasma gondii VEG and Neospora caninum LIV Genomes with Tachyzoite Stage Transcriptome and Proteome Defines Novel Transcript Features.</title>
        <authorList>
            <person name="Ramaprasad A."/>
            <person name="Mourier T."/>
            <person name="Naeem R."/>
            <person name="Malas T.B."/>
            <person name="Moussa E."/>
            <person name="Panigrahi A."/>
            <person name="Vermont S.J."/>
            <person name="Otto T.D."/>
            <person name="Wastling J."/>
            <person name="Pain A."/>
        </authorList>
    </citation>
    <scope>NUCLEOTIDE SEQUENCE</scope>
    <source>
        <strain evidence="3">Liverpool</strain>
    </source>
</reference>
<feature type="domain" description="SF4 helicase" evidence="2">
    <location>
        <begin position="1001"/>
        <end position="1278"/>
    </location>
</feature>
<dbReference type="PANTHER" id="PTHR12873">
    <property type="entry name" value="T7-LIKE MITOCHONDRIAL DNA HELICASE"/>
    <property type="match status" value="1"/>
</dbReference>
<accession>A0A0F7UA85</accession>
<dbReference type="Gene3D" id="1.10.150.20">
    <property type="entry name" value="5' to 3' exonuclease, C-terminal subdomain"/>
    <property type="match status" value="1"/>
</dbReference>
<feature type="compositionally biased region" description="Basic and acidic residues" evidence="1">
    <location>
        <begin position="906"/>
        <end position="925"/>
    </location>
</feature>
<dbReference type="InterPro" id="IPR043502">
    <property type="entry name" value="DNA/RNA_pol_sf"/>
</dbReference>
<dbReference type="Gene3D" id="3.30.70.370">
    <property type="match status" value="1"/>
</dbReference>
<dbReference type="GO" id="GO:0003697">
    <property type="term" value="F:single-stranded DNA binding"/>
    <property type="evidence" value="ECO:0007669"/>
    <property type="project" value="InterPro"/>
</dbReference>
<dbReference type="SUPFAM" id="SSF56672">
    <property type="entry name" value="DNA/RNA polymerases"/>
    <property type="match status" value="1"/>
</dbReference>
<dbReference type="InterPro" id="IPR027032">
    <property type="entry name" value="Twinkle-like"/>
</dbReference>
<dbReference type="GO" id="GO:0043139">
    <property type="term" value="F:5'-3' DNA helicase activity"/>
    <property type="evidence" value="ECO:0007669"/>
    <property type="project" value="InterPro"/>
</dbReference>
<dbReference type="PANTHER" id="PTHR12873:SF0">
    <property type="entry name" value="TWINKLE MTDNA HELICASE"/>
    <property type="match status" value="1"/>
</dbReference>
<dbReference type="Gene3D" id="3.40.50.300">
    <property type="entry name" value="P-loop containing nucleotide triphosphate hydrolases"/>
    <property type="match status" value="1"/>
</dbReference>
<feature type="region of interest" description="Disordered" evidence="1">
    <location>
        <begin position="2136"/>
        <end position="2164"/>
    </location>
</feature>
<organism evidence="3">
    <name type="scientific">Neospora caninum (strain Liverpool)</name>
    <dbReference type="NCBI Taxonomy" id="572307"/>
    <lineage>
        <taxon>Eukaryota</taxon>
        <taxon>Sar</taxon>
        <taxon>Alveolata</taxon>
        <taxon>Apicomplexa</taxon>
        <taxon>Conoidasida</taxon>
        <taxon>Coccidia</taxon>
        <taxon>Eucoccidiorida</taxon>
        <taxon>Eimeriorina</taxon>
        <taxon>Sarcocystidae</taxon>
        <taxon>Neospora</taxon>
    </lineage>
</organism>
<sequence>MRNFVKMEPAQLRRRARQKESDGAPSPRKDGDELRRPPGCANPRRRRQAFRLCFLLFLVDFSTRFASVFPSCLSLSRVCGVDGLVLPDSRLSLRPPPHPPPEPVSPASLGLGNASSSCISCPLAHLLPSLGSGSTLCSRSSDWPDDRGRDPEHHSPQARVSAARPVSPRARWSPGSTGAIPDRFPSLKSDSFSLECSRREPSCRRRKHRRGHETRRFATRIRHEPASRGAASEEGVLNFSARPLGTVLPLFLDSSHLPGVRRTSKDACPGRRSASPTLRCPPPHARAPLSQTSARSLRASVRRQAVTALPVGLRHLQGFRSSSVGDPDSSCVFAETAAFHSPRGSFPALEPTGSQPSQRSPRCLLGTRDGRQRACSASTGLFPRMSDASSRSGACFAVSNSASPSTFVSAYSTIHNAASLSAYLLRKRLEFVEHPNKFTLKFCPNCPDHKHRRDNLFKLEVFKNSGNCYCHRCGWKGSFFDLKTKLGDLNPQDVLAALQATGGGPRGCTYTPGPWEEVQRSPNGFTDSGAPGGGFLGSGIGSSFSFGSPSRGFEGALGADGRIPPVLGWGQEQPNGDRYHPRFESFAENLESAAATRREKGGEPPTESNSKKTRTRKATSETEGSNSEAHSQDHEDRDGCGQRVLQYLTDKRGMTLETLRAYGVGCVSLYFPPLDASAKGPPPKWESHDCVTFPWQVCSDPSQSASTEAEVAAAFERQPSCSRPVSARTRLLRSRGASQISSERDGSGAEPSAPTASIVRVKARSITEKSCMRLLPAGGQWGLFGAGTVPAEADTVVVTEGEFDAMSVFQQTGLPAVSVPMGAHSLPVQVLPFFERFKKIILWMDEDAAGREGAELFASKLGIGRCYLVRGSVVFDALLRAGSECLASAESTRGEETGERKRRKAAKDGKQKREDEAKEQPRDGDGVALAAEEGREDPGPQDAQACGLPDLRGGVPKDANEALLRGFDLRLFIDSAAPIPHSQILTFRDLRNSVFDEVMNPGRVRGVPSVTLPAFTRLLGGLRRGELSVWTGGTGMGKTTILSQLSIDFCLQGLPTLWGSFEVNNVRLLKTMLRQFSGGELDGDRARFDFFADKFASLPLYFLKFHGSTDVIDAMDYACYVLDVGHVILDNLQFMLSGQARGHEVWDMQNSAIEKFRRFATTKNVHISIVVHPRKEDDDTPLGLSSVFGSVKSTQEADNVVILQRRRRSPTGHAATASRSGSRRGGAGLEGSASPPGDSARTTNYLELRKNRFSGELGNVPYVFNKNSLTIRELSTSQVDAEDEAALRAALSPPDGECRSSRKRAKGADRPDAFPREELDSGSPGLPEGEASSLDLDSAGPAVMAHAFDQLQRQWTDSQARGTELRSLLAPKRGSGGFSGSSSCQRTAGPYAFQVSAPGVAPRTSTATSGLLQHSPSTPGSFSSVPGPPQSPANALHAAPASAAPPGSLSLRSPSSPVPPQPAATAQISVASEKLQDLVSAPEDPAPQSSAALSTASGDTAAPRTPVRSQPAFVLSPESPMPLLRELASALPLAEPVKLSGPSRTKAAVYEDLRRVIEKHPQMKRIAAAVVKDFEKKQKEKAERVKSGKDSGAANAPASDASGGEGDARGSAGTSSQNGGSGGREPRSPPGPDGGASLSLDDAPGLRLTLRQDGEEEAENPVVKLVPAQEVLGPVPPGDSFLGESAEGAARRPGTGDATHVHGDACRLQVAQPVEPPSDYIRSDFILVDSACKMQQLAPYLYRILQTLHPNDARYTAGGAPSQAETGEGPGGDAETAGAAWDRGRGPSPRTDSSGERNEESGVCLSMGVDVETTGLDPYSARVRLLQLALPDFPTLLFDLFALPVSSPSLRAVRLLLASPRIRKVFHNGKFDLCFLAAAGLGGPQSRPAPRTAEPNEALGKPERSPPEGDVASAERPPGGGATRPKAGTETPGASEGAAEQEATPTQSAAAEAHAVPLLDAAVLGERPEIGALQSDGGVYVSGPIFDTLIAAKVVEAGVMGTGFKLLQVVERFLGVLMDKRMQASDWSSPHLSQEQLLYAARDAAVMLPLQQRLQRKLEAYDLQEVMDVEMRCLRPVVAMELNGMQIEHARWKELEAHLRKEEVKARKRLAAELHVDETTVNFNSQKQMLDALRAIGIPSPPPDRPASRSRGARPSAFSEQRGLGFDQPAELEDTLLKDTSDGTLARLTQYPAVQALRDYRKAAKAITTFVDKLPQHINSVTGKIHCSLHQCGAGSGRFSCDSPNLQQIPRERRFRACFVPSAKVAGRPGKFIIADFSQIELRIAADLACDERMIEAYQKGEDLHKLTASLILNKPASTLSKADRQLAKAVNFGLIYGMSADRFRGYASSAYGVQMTPQEARAFHAKYFSSYAGITRWHQRQKAEQPRETRTRAGRRALFDYFAFTKSLNYPIQGTSADITKESLVRLQDKLAPLGGRLVMCVHDEIIAEVPEDKAEEGLRILIETMEAAGNKFLRFVPCVAEGAIADSWADKP</sequence>
<name>A0A0F7UA85_NEOCL</name>
<feature type="region of interest" description="Disordered" evidence="1">
    <location>
        <begin position="138"/>
        <end position="186"/>
    </location>
</feature>